<gene>
    <name evidence="2" type="ORF">EC847_12536</name>
</gene>
<dbReference type="OrthoDB" id="9868092at2"/>
<dbReference type="PROSITE" id="PS51257">
    <property type="entry name" value="PROKAR_LIPOPROTEIN"/>
    <property type="match status" value="1"/>
</dbReference>
<feature type="region of interest" description="Disordered" evidence="1">
    <location>
        <begin position="37"/>
        <end position="57"/>
    </location>
</feature>
<organism evidence="2 3">
    <name type="scientific">Scandinavium goeteborgense</name>
    <dbReference type="NCBI Taxonomy" id="1851514"/>
    <lineage>
        <taxon>Bacteria</taxon>
        <taxon>Pseudomonadati</taxon>
        <taxon>Pseudomonadota</taxon>
        <taxon>Gammaproteobacteria</taxon>
        <taxon>Enterobacterales</taxon>
        <taxon>Enterobacteriaceae</taxon>
        <taxon>Scandinavium</taxon>
    </lineage>
</organism>
<dbReference type="EMBL" id="SNVX01000025">
    <property type="protein sequence ID" value="TDN48869.1"/>
    <property type="molecule type" value="Genomic_DNA"/>
</dbReference>
<evidence type="ECO:0000313" key="3">
    <source>
        <dbReference type="Proteomes" id="UP000295530"/>
    </source>
</evidence>
<evidence type="ECO:0000256" key="1">
    <source>
        <dbReference type="SAM" id="MobiDB-lite"/>
    </source>
</evidence>
<accession>A0A4R6DW39</accession>
<dbReference type="AlphaFoldDB" id="A0A4R6DW39"/>
<keyword evidence="2" id="KW-0449">Lipoprotein</keyword>
<dbReference type="NCBIfam" id="TIGR04359">
    <property type="entry name" value="TrbK_RP4"/>
    <property type="match status" value="1"/>
</dbReference>
<keyword evidence="3" id="KW-1185">Reference proteome</keyword>
<protein>
    <submittedName>
        <fullName evidence="2">Entry exclusion lipoprotein TrbK</fullName>
    </submittedName>
</protein>
<comment type="caution">
    <text evidence="2">The sequence shown here is derived from an EMBL/GenBank/DDBJ whole genome shotgun (WGS) entry which is preliminary data.</text>
</comment>
<evidence type="ECO:0000313" key="2">
    <source>
        <dbReference type="EMBL" id="TDN48869.1"/>
    </source>
</evidence>
<sequence>MKYLVPLLLSAFFITACDQKPTPEQFDCTKAVSKMTDAEKDKCGKGGDYSKSPEKKW</sequence>
<dbReference type="RefSeq" id="WP_133462392.1">
    <property type="nucleotide sequence ID" value="NZ_SNVX01000025.1"/>
</dbReference>
<reference evidence="2 3" key="1">
    <citation type="submission" date="2019-03" db="EMBL/GenBank/DDBJ databases">
        <title>Genomic analyses of the natural microbiome of Caenorhabditis elegans.</title>
        <authorList>
            <person name="Samuel B."/>
        </authorList>
    </citation>
    <scope>NUCLEOTIDE SEQUENCE [LARGE SCALE GENOMIC DNA]</scope>
    <source>
        <strain evidence="2 3">BIGb0156</strain>
    </source>
</reference>
<dbReference type="Proteomes" id="UP000295530">
    <property type="component" value="Unassembled WGS sequence"/>
</dbReference>
<dbReference type="InterPro" id="IPR027584">
    <property type="entry name" value="TrbK_RP4"/>
</dbReference>
<name>A0A4R6DW39_SCAGO</name>
<proteinExistence type="predicted"/>